<keyword evidence="1" id="KW-1133">Transmembrane helix</keyword>
<dbReference type="EMBL" id="JAUSUQ010000042">
    <property type="protein sequence ID" value="MDQ0341186.1"/>
    <property type="molecule type" value="Genomic_DNA"/>
</dbReference>
<proteinExistence type="predicted"/>
<protein>
    <submittedName>
        <fullName evidence="2">PurR-regulated permease PerM</fullName>
    </submittedName>
</protein>
<evidence type="ECO:0000313" key="3">
    <source>
        <dbReference type="Proteomes" id="UP001232445"/>
    </source>
</evidence>
<name>A0ABU0CYG7_9BACI</name>
<feature type="transmembrane region" description="Helical" evidence="1">
    <location>
        <begin position="30"/>
        <end position="55"/>
    </location>
</feature>
<keyword evidence="1" id="KW-0812">Transmembrane</keyword>
<keyword evidence="3" id="KW-1185">Reference proteome</keyword>
<gene>
    <name evidence="2" type="ORF">J2S00_004030</name>
</gene>
<evidence type="ECO:0000313" key="2">
    <source>
        <dbReference type="EMBL" id="MDQ0341186.1"/>
    </source>
</evidence>
<reference evidence="2 3" key="1">
    <citation type="submission" date="2023-07" db="EMBL/GenBank/DDBJ databases">
        <title>Genomic Encyclopedia of Type Strains, Phase IV (KMG-IV): sequencing the most valuable type-strain genomes for metagenomic binning, comparative biology and taxonomic classification.</title>
        <authorList>
            <person name="Goeker M."/>
        </authorList>
    </citation>
    <scope>NUCLEOTIDE SEQUENCE [LARGE SCALE GENOMIC DNA]</scope>
    <source>
        <strain evidence="2 3">DSM 17740</strain>
    </source>
</reference>
<dbReference type="Proteomes" id="UP001232445">
    <property type="component" value="Unassembled WGS sequence"/>
</dbReference>
<comment type="caution">
    <text evidence="2">The sequence shown here is derived from an EMBL/GenBank/DDBJ whole genome shotgun (WGS) entry which is preliminary data.</text>
</comment>
<sequence length="69" mass="7595">MAVVLLTIRRTIEPKVLRDQIGLLPLPTLIGIYLGFYFLGVIGLIAGPLLIIAFFSAKEAGIIRFNLKI</sequence>
<accession>A0ABU0CYG7</accession>
<organism evidence="2 3">
    <name type="scientific">Caldalkalibacillus uzonensis</name>
    <dbReference type="NCBI Taxonomy" id="353224"/>
    <lineage>
        <taxon>Bacteria</taxon>
        <taxon>Bacillati</taxon>
        <taxon>Bacillota</taxon>
        <taxon>Bacilli</taxon>
        <taxon>Bacillales</taxon>
        <taxon>Bacillaceae</taxon>
        <taxon>Caldalkalibacillus</taxon>
    </lineage>
</organism>
<evidence type="ECO:0000256" key="1">
    <source>
        <dbReference type="SAM" id="Phobius"/>
    </source>
</evidence>
<keyword evidence="1" id="KW-0472">Membrane</keyword>